<dbReference type="SUPFAM" id="SSF53448">
    <property type="entry name" value="Nucleotide-diphospho-sugar transferases"/>
    <property type="match status" value="1"/>
</dbReference>
<reference evidence="1" key="1">
    <citation type="journal article" date="2020" name="Nature">
        <title>Giant virus diversity and host interactions through global metagenomics.</title>
        <authorList>
            <person name="Schulz F."/>
            <person name="Roux S."/>
            <person name="Paez-Espino D."/>
            <person name="Jungbluth S."/>
            <person name="Walsh D.A."/>
            <person name="Denef V.J."/>
            <person name="McMahon K.D."/>
            <person name="Konstantinidis K.T."/>
            <person name="Eloe-Fadrosh E.A."/>
            <person name="Kyrpides N.C."/>
            <person name="Woyke T."/>
        </authorList>
    </citation>
    <scope>NUCLEOTIDE SEQUENCE</scope>
    <source>
        <strain evidence="1">GVMAG-S-3300012000-53</strain>
    </source>
</reference>
<dbReference type="AlphaFoldDB" id="A0A6C0KKC1"/>
<evidence type="ECO:0008006" key="2">
    <source>
        <dbReference type="Google" id="ProtNLM"/>
    </source>
</evidence>
<accession>A0A6C0KKC1</accession>
<sequence>MTYYIQQQHACIVIASHISNSKRIGHLMECLTSLIQQSVVIPIYLSISFETIELRGEYANIFSENSHLHREELHIIMKEEKTPQMRHIEQLMPLINGQHTWVMFCDDDDTYEKNRVISFLSTIQKCYNETTAVPGKYFVGLYESHTQQPHQSKRQEYWCYCIHVALLEKFYELLEPYPDVVDNKCCDILLGEYLRRMSPNYVFAMIGETLYNYRVDNNVDSITGVIRTQSHNIRKPREITQENMEECAKELDTYLDKELQLYIHDTFLRTIVGNKFDDILRHEFLSEYVILGMVKKEHIQAMYNYHMRLLQIVNSMYHIKIGDIEREHRE</sequence>
<dbReference type="InterPro" id="IPR029044">
    <property type="entry name" value="Nucleotide-diphossugar_trans"/>
</dbReference>
<protein>
    <recommendedName>
        <fullName evidence="2">Glycosyltransferase 2-like domain-containing protein</fullName>
    </recommendedName>
</protein>
<proteinExistence type="predicted"/>
<evidence type="ECO:0000313" key="1">
    <source>
        <dbReference type="EMBL" id="QHU16768.1"/>
    </source>
</evidence>
<organism evidence="1">
    <name type="scientific">viral metagenome</name>
    <dbReference type="NCBI Taxonomy" id="1070528"/>
    <lineage>
        <taxon>unclassified sequences</taxon>
        <taxon>metagenomes</taxon>
        <taxon>organismal metagenomes</taxon>
    </lineage>
</organism>
<dbReference type="EMBL" id="MN740889">
    <property type="protein sequence ID" value="QHU16768.1"/>
    <property type="molecule type" value="Genomic_DNA"/>
</dbReference>
<name>A0A6C0KKC1_9ZZZZ</name>